<feature type="domain" description="RapZ-like N-terminal" evidence="5">
    <location>
        <begin position="8"/>
        <end position="164"/>
    </location>
</feature>
<sequence>MTKNVDSLELVIITGMSGAGKTVAIQSFEDMGFFCIDNLPPSLIPKFWELIKESGKITKIALVIDMRSRAFFEEIQSMLVEIENTKLVDTTVLFLEASDEELVSRYKETRRTHPLAMDGLVTEGIRKERALLAELKAEAQVVVDTTDLSPRQLREKIMKLFKSEDTHTFRVNCVSFGFKYGLPIDADIVMDVRFLPNPHYIPELRPLTGMDAAVYDYVMSFPETEDFYQRFSELLLSILPGYQKEGKMNVTIAIGCTGGQHRSVALIERLSQAIAKQYKVNTTHRDVGKRKETVNRS</sequence>
<evidence type="ECO:0000259" key="6">
    <source>
        <dbReference type="Pfam" id="PF22740"/>
    </source>
</evidence>
<dbReference type="InterPro" id="IPR053930">
    <property type="entry name" value="RapZ-like_N"/>
</dbReference>
<dbReference type="GO" id="GO:0005525">
    <property type="term" value="F:GTP binding"/>
    <property type="evidence" value="ECO:0007669"/>
    <property type="project" value="UniProtKB-UniRule"/>
</dbReference>
<evidence type="ECO:0000256" key="2">
    <source>
        <dbReference type="ARBA" id="ARBA00022840"/>
    </source>
</evidence>
<name>A0A430AQ33_9ENTE</name>
<feature type="binding site" evidence="4">
    <location>
        <begin position="65"/>
        <end position="68"/>
    </location>
    <ligand>
        <name>GTP</name>
        <dbReference type="ChEBI" id="CHEBI:37565"/>
    </ligand>
</feature>
<dbReference type="InterPro" id="IPR005337">
    <property type="entry name" value="RapZ-like"/>
</dbReference>
<keyword evidence="8" id="KW-1185">Reference proteome</keyword>
<accession>A0A430AQ33</accession>
<dbReference type="EMBL" id="NGKC01000014">
    <property type="protein sequence ID" value="RSU10083.1"/>
    <property type="molecule type" value="Genomic_DNA"/>
</dbReference>
<dbReference type="OrthoDB" id="9784461at2"/>
<dbReference type="InterPro" id="IPR053931">
    <property type="entry name" value="RapZ_C"/>
</dbReference>
<dbReference type="AlphaFoldDB" id="A0A430AQ33"/>
<dbReference type="SUPFAM" id="SSF52540">
    <property type="entry name" value="P-loop containing nucleoside triphosphate hydrolases"/>
    <property type="match status" value="1"/>
</dbReference>
<dbReference type="Pfam" id="PF03668">
    <property type="entry name" value="RapZ-like_N"/>
    <property type="match status" value="1"/>
</dbReference>
<keyword evidence="3 4" id="KW-0342">GTP-binding</keyword>
<protein>
    <submittedName>
        <fullName evidence="7">RNase adaptor protein RapZ</fullName>
    </submittedName>
</protein>
<dbReference type="NCBIfam" id="NF003828">
    <property type="entry name" value="PRK05416.1"/>
    <property type="match status" value="1"/>
</dbReference>
<reference evidence="7 8" key="1">
    <citation type="submission" date="2017-05" db="EMBL/GenBank/DDBJ databases">
        <title>Vagococcus spp. assemblies.</title>
        <authorList>
            <person name="Gulvik C.A."/>
        </authorList>
    </citation>
    <scope>NUCLEOTIDE SEQUENCE [LARGE SCALE GENOMIC DNA]</scope>
    <source>
        <strain evidence="7 8">LMG 24798</strain>
    </source>
</reference>
<evidence type="ECO:0000259" key="5">
    <source>
        <dbReference type="Pfam" id="PF03668"/>
    </source>
</evidence>
<dbReference type="Pfam" id="PF22740">
    <property type="entry name" value="PapZ_C"/>
    <property type="match status" value="1"/>
</dbReference>
<evidence type="ECO:0000256" key="1">
    <source>
        <dbReference type="ARBA" id="ARBA00022741"/>
    </source>
</evidence>
<keyword evidence="1 4" id="KW-0547">Nucleotide-binding</keyword>
<organism evidence="7 8">
    <name type="scientific">Vagococcus acidifermentans</name>
    <dbReference type="NCBI Taxonomy" id="564710"/>
    <lineage>
        <taxon>Bacteria</taxon>
        <taxon>Bacillati</taxon>
        <taxon>Bacillota</taxon>
        <taxon>Bacilli</taxon>
        <taxon>Lactobacillales</taxon>
        <taxon>Enterococcaceae</taxon>
        <taxon>Vagococcus</taxon>
    </lineage>
</organism>
<dbReference type="PANTHER" id="PTHR30448:SF0">
    <property type="entry name" value="RNASE ADAPTER PROTEIN RAPZ"/>
    <property type="match status" value="1"/>
</dbReference>
<dbReference type="PIRSF" id="PIRSF005052">
    <property type="entry name" value="P-loopkin"/>
    <property type="match status" value="1"/>
</dbReference>
<dbReference type="PANTHER" id="PTHR30448">
    <property type="entry name" value="RNASE ADAPTER PROTEIN RAPZ"/>
    <property type="match status" value="1"/>
</dbReference>
<evidence type="ECO:0000256" key="4">
    <source>
        <dbReference type="HAMAP-Rule" id="MF_00636"/>
    </source>
</evidence>
<comment type="caution">
    <text evidence="7">The sequence shown here is derived from an EMBL/GenBank/DDBJ whole genome shotgun (WGS) entry which is preliminary data.</text>
</comment>
<dbReference type="GO" id="GO:0005524">
    <property type="term" value="F:ATP binding"/>
    <property type="evidence" value="ECO:0007669"/>
    <property type="project" value="UniProtKB-UniRule"/>
</dbReference>
<dbReference type="Gene3D" id="3.40.50.300">
    <property type="entry name" value="P-loop containing nucleotide triphosphate hydrolases"/>
    <property type="match status" value="1"/>
</dbReference>
<evidence type="ECO:0000256" key="3">
    <source>
        <dbReference type="ARBA" id="ARBA00023134"/>
    </source>
</evidence>
<evidence type="ECO:0000313" key="8">
    <source>
        <dbReference type="Proteomes" id="UP000286773"/>
    </source>
</evidence>
<proteinExistence type="inferred from homology"/>
<feature type="domain" description="RapZ C-terminal" evidence="6">
    <location>
        <begin position="170"/>
        <end position="287"/>
    </location>
</feature>
<evidence type="ECO:0000313" key="7">
    <source>
        <dbReference type="EMBL" id="RSU10083.1"/>
    </source>
</evidence>
<feature type="binding site" evidence="4">
    <location>
        <begin position="15"/>
        <end position="22"/>
    </location>
    <ligand>
        <name>ATP</name>
        <dbReference type="ChEBI" id="CHEBI:30616"/>
    </ligand>
</feature>
<dbReference type="HAMAP" id="MF_00636">
    <property type="entry name" value="RapZ_like"/>
    <property type="match status" value="1"/>
</dbReference>
<dbReference type="InterPro" id="IPR027417">
    <property type="entry name" value="P-loop_NTPase"/>
</dbReference>
<dbReference type="RefSeq" id="WP_126814401.1">
    <property type="nucleotide sequence ID" value="NZ_NGKC01000014.1"/>
</dbReference>
<dbReference type="Proteomes" id="UP000286773">
    <property type="component" value="Unassembled WGS sequence"/>
</dbReference>
<gene>
    <name evidence="7" type="ORF">CBF27_11195</name>
</gene>
<keyword evidence="2 4" id="KW-0067">ATP-binding</keyword>